<evidence type="ECO:0000313" key="2">
    <source>
        <dbReference type="Proteomes" id="UP000828251"/>
    </source>
</evidence>
<evidence type="ECO:0000313" key="1">
    <source>
        <dbReference type="EMBL" id="KAH1099113.1"/>
    </source>
</evidence>
<dbReference type="AlphaFoldDB" id="A0A9D3VY73"/>
<accession>A0A9D3VY73</accession>
<keyword evidence="2" id="KW-1185">Reference proteome</keyword>
<name>A0A9D3VY73_9ROSI</name>
<organism evidence="1 2">
    <name type="scientific">Gossypium stocksii</name>
    <dbReference type="NCBI Taxonomy" id="47602"/>
    <lineage>
        <taxon>Eukaryota</taxon>
        <taxon>Viridiplantae</taxon>
        <taxon>Streptophyta</taxon>
        <taxon>Embryophyta</taxon>
        <taxon>Tracheophyta</taxon>
        <taxon>Spermatophyta</taxon>
        <taxon>Magnoliopsida</taxon>
        <taxon>eudicotyledons</taxon>
        <taxon>Gunneridae</taxon>
        <taxon>Pentapetalae</taxon>
        <taxon>rosids</taxon>
        <taxon>malvids</taxon>
        <taxon>Malvales</taxon>
        <taxon>Malvaceae</taxon>
        <taxon>Malvoideae</taxon>
        <taxon>Gossypium</taxon>
    </lineage>
</organism>
<protein>
    <submittedName>
        <fullName evidence="1">Uncharacterized protein</fullName>
    </submittedName>
</protein>
<comment type="caution">
    <text evidence="1">The sequence shown here is derived from an EMBL/GenBank/DDBJ whole genome shotgun (WGS) entry which is preliminary data.</text>
</comment>
<dbReference type="EMBL" id="JAIQCV010000005">
    <property type="protein sequence ID" value="KAH1099113.1"/>
    <property type="molecule type" value="Genomic_DNA"/>
</dbReference>
<sequence>MGSVALQMVKRSSSSLSLPKVVPRLLMLLDPTANLFVAARDPDAVALALAVVVGTEVEGGKVGMVEEGVLSVERLDIWQGTVDKVAAAVVVEDMGVAEVDTVGWPVTTVVSPVTLPGNVLAITVEP</sequence>
<reference evidence="1 2" key="1">
    <citation type="journal article" date="2021" name="Plant Biotechnol. J.">
        <title>Multi-omics assisted identification of the key and species-specific regulatory components of drought-tolerant mechanisms in Gossypium stocksii.</title>
        <authorList>
            <person name="Yu D."/>
            <person name="Ke L."/>
            <person name="Zhang D."/>
            <person name="Wu Y."/>
            <person name="Sun Y."/>
            <person name="Mei J."/>
            <person name="Sun J."/>
            <person name="Sun Y."/>
        </authorList>
    </citation>
    <scope>NUCLEOTIDE SEQUENCE [LARGE SCALE GENOMIC DNA]</scope>
    <source>
        <strain evidence="2">cv. E1</strain>
        <tissue evidence="1">Leaf</tissue>
    </source>
</reference>
<proteinExistence type="predicted"/>
<dbReference type="Proteomes" id="UP000828251">
    <property type="component" value="Unassembled WGS sequence"/>
</dbReference>
<gene>
    <name evidence="1" type="ORF">J1N35_016034</name>
</gene>